<name>A0A2S0RII6_9FLAO</name>
<evidence type="ECO:0000256" key="2">
    <source>
        <dbReference type="SAM" id="SignalP"/>
    </source>
</evidence>
<protein>
    <recommendedName>
        <fullName evidence="5">Lipoprotein</fullName>
    </recommendedName>
</protein>
<feature type="chain" id="PRO_5015701237" description="Lipoprotein" evidence="2">
    <location>
        <begin position="23"/>
        <end position="185"/>
    </location>
</feature>
<reference evidence="3 4" key="1">
    <citation type="submission" date="2018-04" db="EMBL/GenBank/DDBJ databases">
        <title>Genome sequencing of Flavobacterium sp. HYN0048.</title>
        <authorList>
            <person name="Yi H."/>
            <person name="Baek C."/>
        </authorList>
    </citation>
    <scope>NUCLEOTIDE SEQUENCE [LARGE SCALE GENOMIC DNA]</scope>
    <source>
        <strain evidence="3 4">HYN0048</strain>
    </source>
</reference>
<dbReference type="AlphaFoldDB" id="A0A2S0RII6"/>
<feature type="transmembrane region" description="Helical" evidence="1">
    <location>
        <begin position="102"/>
        <end position="121"/>
    </location>
</feature>
<evidence type="ECO:0000313" key="4">
    <source>
        <dbReference type="Proteomes" id="UP000244193"/>
    </source>
</evidence>
<evidence type="ECO:0000313" key="3">
    <source>
        <dbReference type="EMBL" id="AWA31080.1"/>
    </source>
</evidence>
<keyword evidence="1" id="KW-0812">Transmembrane</keyword>
<keyword evidence="1" id="KW-1133">Transmembrane helix</keyword>
<sequence>MIKKLVVINLFILFLPFFQTCSDDNISHNKLLKNSPLSEVVDENATEVSENEKEFNYTFEELTLKKQETIKNFNDAKQDLMVNGYEAGFIFISDLPSPPWVLLPYTISIILIFSLVIFSFLKNYRAVFFVGIANLLMLSIPLLLLYLGKIFDDINQIQIGYYLLFYNLILIIFESMSLLKSKNIR</sequence>
<dbReference type="Proteomes" id="UP000244193">
    <property type="component" value="Chromosome"/>
</dbReference>
<dbReference type="OrthoDB" id="1358502at2"/>
<keyword evidence="2" id="KW-0732">Signal</keyword>
<evidence type="ECO:0008006" key="5">
    <source>
        <dbReference type="Google" id="ProtNLM"/>
    </source>
</evidence>
<dbReference type="RefSeq" id="WP_108372723.1">
    <property type="nucleotide sequence ID" value="NZ_CP028811.1"/>
</dbReference>
<gene>
    <name evidence="3" type="ORF">HYN48_13840</name>
</gene>
<dbReference type="KEGG" id="fmg:HYN48_13840"/>
<dbReference type="EMBL" id="CP028811">
    <property type="protein sequence ID" value="AWA31080.1"/>
    <property type="molecule type" value="Genomic_DNA"/>
</dbReference>
<evidence type="ECO:0000256" key="1">
    <source>
        <dbReference type="SAM" id="Phobius"/>
    </source>
</evidence>
<feature type="transmembrane region" description="Helical" evidence="1">
    <location>
        <begin position="128"/>
        <end position="147"/>
    </location>
</feature>
<accession>A0A2S0RII6</accession>
<keyword evidence="4" id="KW-1185">Reference proteome</keyword>
<keyword evidence="1" id="KW-0472">Membrane</keyword>
<proteinExistence type="predicted"/>
<organism evidence="3 4">
    <name type="scientific">Flavobacterium magnum</name>
    <dbReference type="NCBI Taxonomy" id="2162713"/>
    <lineage>
        <taxon>Bacteria</taxon>
        <taxon>Pseudomonadati</taxon>
        <taxon>Bacteroidota</taxon>
        <taxon>Flavobacteriia</taxon>
        <taxon>Flavobacteriales</taxon>
        <taxon>Flavobacteriaceae</taxon>
        <taxon>Flavobacterium</taxon>
    </lineage>
</organism>
<feature type="signal peptide" evidence="2">
    <location>
        <begin position="1"/>
        <end position="22"/>
    </location>
</feature>
<feature type="transmembrane region" description="Helical" evidence="1">
    <location>
        <begin position="159"/>
        <end position="179"/>
    </location>
</feature>